<organism evidence="4 5">
    <name type="scientific">Rubricoccus marinus</name>
    <dbReference type="NCBI Taxonomy" id="716817"/>
    <lineage>
        <taxon>Bacteria</taxon>
        <taxon>Pseudomonadati</taxon>
        <taxon>Rhodothermota</taxon>
        <taxon>Rhodothermia</taxon>
        <taxon>Rhodothermales</taxon>
        <taxon>Rubricoccaceae</taxon>
        <taxon>Rubricoccus</taxon>
    </lineage>
</organism>
<accession>A0A259TUS8</accession>
<feature type="transmembrane region" description="Helical" evidence="2">
    <location>
        <begin position="356"/>
        <end position="374"/>
    </location>
</feature>
<reference evidence="4 5" key="1">
    <citation type="submission" date="2016-11" db="EMBL/GenBank/DDBJ databases">
        <title>Study of marine rhodopsin-containing bacteria.</title>
        <authorList>
            <person name="Yoshizawa S."/>
            <person name="Kumagai Y."/>
            <person name="Kogure K."/>
        </authorList>
    </citation>
    <scope>NUCLEOTIDE SEQUENCE [LARGE SCALE GENOMIC DNA]</scope>
    <source>
        <strain evidence="4 5">SG-29</strain>
    </source>
</reference>
<dbReference type="InterPro" id="IPR000883">
    <property type="entry name" value="Cyt_C_Oxase_1"/>
</dbReference>
<sequence>MDPVHGVWRDGVAPTNVATWRRDVDRHVRTPVVAFTLTAVFWLLVGTTFALIASFKFQYPDWMGETAAMTFGRVRPAHLNTMIWGWISPAGVAIAVWLWGRLLKTEVRHVWALNVSWVLWNIGVTVGTVGILAGYSQGIEWVEMPLAAFVFLVPALLLVAYSLLSTLRHRRVAHLYISVWYIGASLLWTPVLIVAILLPIYSGVPHATANWWFAHNILGLWLTPIGLGAAYYLIPKVVGRPIYSYHLSYLGFWTLALFYNWAGVHHLVGGPPPQWVVTVSIVFSVMMIIPVIIVGLNHHMTAFPRIKRVIWSPTLRFVVFGAVSYTVVSLQGAMQALRFWQEVTHFTHYTIAHSHIGVYAFVTMIAYGALYYLLPRVTGWEWKSKRLISLHFWTTAVGISLYIVGLTAGGVLQGFLMNNPDVPFMEIVETMKPFLWSRSIAGVLMTVGHLAFAYLVWEIVRKKGERPPGPVFFRQPPAGVYRMMTGADPDTGDGSAAHPVPAP</sequence>
<gene>
    <name evidence="4" type="ORF">BSZ36_17175</name>
</gene>
<feature type="transmembrane region" description="Helical" evidence="2">
    <location>
        <begin position="179"/>
        <end position="201"/>
    </location>
</feature>
<dbReference type="EMBL" id="MQWB01000010">
    <property type="protein sequence ID" value="OZC01493.1"/>
    <property type="molecule type" value="Genomic_DNA"/>
</dbReference>
<proteinExistence type="predicted"/>
<feature type="transmembrane region" description="Helical" evidence="2">
    <location>
        <begin position="246"/>
        <end position="263"/>
    </location>
</feature>
<keyword evidence="2" id="KW-0472">Membrane</keyword>
<keyword evidence="2" id="KW-1133">Transmembrane helix</keyword>
<dbReference type="Gene3D" id="1.20.210.10">
    <property type="entry name" value="Cytochrome c oxidase-like, subunit I domain"/>
    <property type="match status" value="1"/>
</dbReference>
<feature type="transmembrane region" description="Helical" evidence="2">
    <location>
        <begin position="395"/>
        <end position="416"/>
    </location>
</feature>
<dbReference type="GO" id="GO:0009060">
    <property type="term" value="P:aerobic respiration"/>
    <property type="evidence" value="ECO:0007669"/>
    <property type="project" value="InterPro"/>
</dbReference>
<dbReference type="InterPro" id="IPR023616">
    <property type="entry name" value="Cyt_c_oxase-like_su1_dom"/>
</dbReference>
<dbReference type="InParanoid" id="A0A259TUS8"/>
<dbReference type="PANTHER" id="PTHR10422:SF29">
    <property type="entry name" value="CYTOCHROME C OXIDASE SUBUNIT 1 HOMOLOG, BACTEROID"/>
    <property type="match status" value="1"/>
</dbReference>
<name>A0A259TUS8_9BACT</name>
<feature type="transmembrane region" description="Helical" evidence="2">
    <location>
        <begin position="213"/>
        <end position="234"/>
    </location>
</feature>
<evidence type="ECO:0000313" key="5">
    <source>
        <dbReference type="Proteomes" id="UP000216446"/>
    </source>
</evidence>
<keyword evidence="5" id="KW-1185">Reference proteome</keyword>
<dbReference type="GO" id="GO:0022904">
    <property type="term" value="P:respiratory electron transport chain"/>
    <property type="evidence" value="ECO:0007669"/>
    <property type="project" value="TreeGrafter"/>
</dbReference>
<protein>
    <recommendedName>
        <fullName evidence="3">Cytochrome oxidase subunit I profile domain-containing protein</fullName>
    </recommendedName>
</protein>
<feature type="transmembrane region" description="Helical" evidence="2">
    <location>
        <begin position="146"/>
        <end position="167"/>
    </location>
</feature>
<dbReference type="GO" id="GO:0016020">
    <property type="term" value="C:membrane"/>
    <property type="evidence" value="ECO:0007669"/>
    <property type="project" value="InterPro"/>
</dbReference>
<evidence type="ECO:0000256" key="1">
    <source>
        <dbReference type="ARBA" id="ARBA00022660"/>
    </source>
</evidence>
<dbReference type="Proteomes" id="UP000216446">
    <property type="component" value="Unassembled WGS sequence"/>
</dbReference>
<dbReference type="GO" id="GO:0015990">
    <property type="term" value="P:electron transport coupled proton transport"/>
    <property type="evidence" value="ECO:0007669"/>
    <property type="project" value="TreeGrafter"/>
</dbReference>
<evidence type="ECO:0000256" key="2">
    <source>
        <dbReference type="SAM" id="Phobius"/>
    </source>
</evidence>
<evidence type="ECO:0000259" key="3">
    <source>
        <dbReference type="PROSITE" id="PS50855"/>
    </source>
</evidence>
<feature type="transmembrane region" description="Helical" evidence="2">
    <location>
        <begin position="317"/>
        <end position="336"/>
    </location>
</feature>
<dbReference type="GO" id="GO:0004129">
    <property type="term" value="F:cytochrome-c oxidase activity"/>
    <property type="evidence" value="ECO:0007669"/>
    <property type="project" value="InterPro"/>
</dbReference>
<feature type="transmembrane region" description="Helical" evidence="2">
    <location>
        <begin position="32"/>
        <end position="57"/>
    </location>
</feature>
<keyword evidence="1" id="KW-0813">Transport</keyword>
<keyword evidence="1" id="KW-0249">Electron transport</keyword>
<evidence type="ECO:0000313" key="4">
    <source>
        <dbReference type="EMBL" id="OZC01493.1"/>
    </source>
</evidence>
<keyword evidence="2" id="KW-0812">Transmembrane</keyword>
<dbReference type="GO" id="GO:0020037">
    <property type="term" value="F:heme binding"/>
    <property type="evidence" value="ECO:0007669"/>
    <property type="project" value="InterPro"/>
</dbReference>
<dbReference type="AlphaFoldDB" id="A0A259TUS8"/>
<dbReference type="PANTHER" id="PTHR10422">
    <property type="entry name" value="CYTOCHROME C OXIDASE SUBUNIT 1"/>
    <property type="match status" value="1"/>
</dbReference>
<feature type="domain" description="Cytochrome oxidase subunit I profile" evidence="3">
    <location>
        <begin position="41"/>
        <end position="503"/>
    </location>
</feature>
<dbReference type="InterPro" id="IPR036927">
    <property type="entry name" value="Cyt_c_oxase-like_su1_sf"/>
</dbReference>
<keyword evidence="1" id="KW-0679">Respiratory chain</keyword>
<dbReference type="PROSITE" id="PS50855">
    <property type="entry name" value="COX1"/>
    <property type="match status" value="1"/>
</dbReference>
<feature type="transmembrane region" description="Helical" evidence="2">
    <location>
        <begin position="77"/>
        <end position="99"/>
    </location>
</feature>
<dbReference type="Pfam" id="PF00115">
    <property type="entry name" value="COX1"/>
    <property type="match status" value="1"/>
</dbReference>
<feature type="transmembrane region" description="Helical" evidence="2">
    <location>
        <begin position="111"/>
        <end position="134"/>
    </location>
</feature>
<comment type="caution">
    <text evidence="4">The sequence shown here is derived from an EMBL/GenBank/DDBJ whole genome shotgun (WGS) entry which is preliminary data.</text>
</comment>
<dbReference type="SUPFAM" id="SSF81442">
    <property type="entry name" value="Cytochrome c oxidase subunit I-like"/>
    <property type="match status" value="1"/>
</dbReference>
<feature type="transmembrane region" description="Helical" evidence="2">
    <location>
        <begin position="275"/>
        <end position="296"/>
    </location>
</feature>
<feature type="transmembrane region" description="Helical" evidence="2">
    <location>
        <begin position="436"/>
        <end position="457"/>
    </location>
</feature>